<comment type="caution">
    <text evidence="1">The sequence shown here is derived from an EMBL/GenBank/DDBJ whole genome shotgun (WGS) entry which is preliminary data.</text>
</comment>
<evidence type="ECO:0000313" key="2">
    <source>
        <dbReference type="Proteomes" id="UP000298663"/>
    </source>
</evidence>
<reference evidence="1 2" key="2">
    <citation type="journal article" date="2019" name="G3 (Bethesda)">
        <title>Hybrid Assembly of the Genome of the Entomopathogenic Nematode Steinernema carpocapsae Identifies the X-Chromosome.</title>
        <authorList>
            <person name="Serra L."/>
            <person name="Macchietto M."/>
            <person name="Macias-Munoz A."/>
            <person name="McGill C.J."/>
            <person name="Rodriguez I.M."/>
            <person name="Rodriguez B."/>
            <person name="Murad R."/>
            <person name="Mortazavi A."/>
        </authorList>
    </citation>
    <scope>NUCLEOTIDE SEQUENCE [LARGE SCALE GENOMIC DNA]</scope>
    <source>
        <strain evidence="1 2">ALL</strain>
    </source>
</reference>
<gene>
    <name evidence="1" type="ORF">L596_003813</name>
</gene>
<name>A0A4U8UTT9_STECR</name>
<protein>
    <submittedName>
        <fullName evidence="1">Uncharacterized protein</fullName>
    </submittedName>
</protein>
<keyword evidence="2" id="KW-1185">Reference proteome</keyword>
<dbReference type="AlphaFoldDB" id="A0A4U8UTT9"/>
<accession>A0A4U8UTT9</accession>
<evidence type="ECO:0000313" key="1">
    <source>
        <dbReference type="EMBL" id="TMS36716.1"/>
    </source>
</evidence>
<dbReference type="EMBL" id="AZBU02000001">
    <property type="protein sequence ID" value="TMS36716.1"/>
    <property type="molecule type" value="Genomic_DNA"/>
</dbReference>
<reference evidence="1 2" key="1">
    <citation type="journal article" date="2015" name="Genome Biol.">
        <title>Comparative genomics of Steinernema reveals deeply conserved gene regulatory networks.</title>
        <authorList>
            <person name="Dillman A.R."/>
            <person name="Macchietto M."/>
            <person name="Porter C.F."/>
            <person name="Rogers A."/>
            <person name="Williams B."/>
            <person name="Antoshechkin I."/>
            <person name="Lee M.M."/>
            <person name="Goodwin Z."/>
            <person name="Lu X."/>
            <person name="Lewis E.E."/>
            <person name="Goodrich-Blair H."/>
            <person name="Stock S.P."/>
            <person name="Adams B.J."/>
            <person name="Sternberg P.W."/>
            <person name="Mortazavi A."/>
        </authorList>
    </citation>
    <scope>NUCLEOTIDE SEQUENCE [LARGE SCALE GENOMIC DNA]</scope>
    <source>
        <strain evidence="1 2">ALL</strain>
    </source>
</reference>
<organism evidence="1 2">
    <name type="scientific">Steinernema carpocapsae</name>
    <name type="common">Entomopathogenic nematode</name>
    <dbReference type="NCBI Taxonomy" id="34508"/>
    <lineage>
        <taxon>Eukaryota</taxon>
        <taxon>Metazoa</taxon>
        <taxon>Ecdysozoa</taxon>
        <taxon>Nematoda</taxon>
        <taxon>Chromadorea</taxon>
        <taxon>Rhabditida</taxon>
        <taxon>Tylenchina</taxon>
        <taxon>Panagrolaimomorpha</taxon>
        <taxon>Strongyloidoidea</taxon>
        <taxon>Steinernematidae</taxon>
        <taxon>Steinernema</taxon>
    </lineage>
</organism>
<proteinExistence type="predicted"/>
<dbReference type="Proteomes" id="UP000298663">
    <property type="component" value="Unassembled WGS sequence"/>
</dbReference>
<sequence length="76" mass="8523">MCPRLIIDTEKEFVVVYPWITLNKLTRNLATLVISPIVDSARLSNRYPICGSPVPRSLMRSPFSADGGRRVFTDGN</sequence>